<name>A0A6G4ZGD0_CLOPF</name>
<evidence type="ECO:0000256" key="3">
    <source>
        <dbReference type="SAM" id="MobiDB-lite"/>
    </source>
</evidence>
<dbReference type="PANTHER" id="PTHR34216:SF3">
    <property type="entry name" value="POLY-BETA-1,6-N-ACETYL-D-GLUCOSAMINE N-DEACETYLASE"/>
    <property type="match status" value="1"/>
</dbReference>
<dbReference type="InterPro" id="IPR051398">
    <property type="entry name" value="Polysacch_Deacetylase"/>
</dbReference>
<evidence type="ECO:0000256" key="2">
    <source>
        <dbReference type="ARBA" id="ARBA00022729"/>
    </source>
</evidence>
<dbReference type="Pfam" id="PF01522">
    <property type="entry name" value="Polysacc_deac_1"/>
    <property type="match status" value="1"/>
</dbReference>
<feature type="compositionally biased region" description="Basic and acidic residues" evidence="3">
    <location>
        <begin position="39"/>
        <end position="56"/>
    </location>
</feature>
<dbReference type="EMBL" id="JAALNF010000004">
    <property type="protein sequence ID" value="NGT90579.1"/>
    <property type="molecule type" value="Genomic_DNA"/>
</dbReference>
<dbReference type="PROSITE" id="PS51257">
    <property type="entry name" value="PROKAR_LIPOPROTEIN"/>
    <property type="match status" value="1"/>
</dbReference>
<sequence length="309" mass="35133">MKKIKHKGFLIALVSALIISSSFIACDMKGNKSNVENVENEKANLENNTQKDEASSNKENPTDNTSEKSNSNAEATNNRFEGLKTTSEDMNIPVLCYHDVTPNNPNNNELLVNPEKFKEQLQYLKDNNYTPITLDELYDYLRNNKPIPEKSVVITLDDGYKGNYEYAYPLLKEFKFPATIFVISNYVGAQDYMTADQLKEMSNNGIEIESHTFKHDDLSTLDETKQLETLKDSKVALEKIIGKPVDFVAYPFGRYNSSTRVAAEKAGYKLGFNLNGNFTDRKDNNFNMDRIYVSNNDSLQKFESRLTGK</sequence>
<dbReference type="RefSeq" id="WP_164792277.1">
    <property type="nucleotide sequence ID" value="NZ_JAALNF010000004.1"/>
</dbReference>
<dbReference type="Gene3D" id="3.20.20.370">
    <property type="entry name" value="Glycoside hydrolase/deacetylase"/>
    <property type="match status" value="1"/>
</dbReference>
<feature type="domain" description="NodB homology" evidence="5">
    <location>
        <begin position="150"/>
        <end position="309"/>
    </location>
</feature>
<dbReference type="GO" id="GO:0016810">
    <property type="term" value="F:hydrolase activity, acting on carbon-nitrogen (but not peptide) bonds"/>
    <property type="evidence" value="ECO:0007669"/>
    <property type="project" value="InterPro"/>
</dbReference>
<evidence type="ECO:0000256" key="4">
    <source>
        <dbReference type="SAM" id="SignalP"/>
    </source>
</evidence>
<feature type="region of interest" description="Disordered" evidence="3">
    <location>
        <begin position="37"/>
        <end position="77"/>
    </location>
</feature>
<comment type="caution">
    <text evidence="6">The sequence shown here is derived from an EMBL/GenBank/DDBJ whole genome shotgun (WGS) entry which is preliminary data.</text>
</comment>
<dbReference type="GO" id="GO:0005576">
    <property type="term" value="C:extracellular region"/>
    <property type="evidence" value="ECO:0007669"/>
    <property type="project" value="UniProtKB-SubCell"/>
</dbReference>
<dbReference type="PANTHER" id="PTHR34216">
    <property type="match status" value="1"/>
</dbReference>
<dbReference type="InterPro" id="IPR011330">
    <property type="entry name" value="Glyco_hydro/deAcase_b/a-brl"/>
</dbReference>
<reference evidence="6" key="1">
    <citation type="submission" date="2020-02" db="EMBL/GenBank/DDBJ databases">
        <title>Genomic Insights into the Phylogeny and Genetic Plasticity of the Human and Animal Enteric Pathogen Clostridium perfringens.</title>
        <authorList>
            <person name="Feng Y."/>
            <person name="Hu Y."/>
        </authorList>
    </citation>
    <scope>NUCLEOTIDE SEQUENCE</scope>
    <source>
        <strain evidence="6">CP-08</strain>
    </source>
</reference>
<protein>
    <submittedName>
        <fullName evidence="6">Polysaccharide deacetylase family protein</fullName>
    </submittedName>
</protein>
<dbReference type="AlphaFoldDB" id="A0A6G4ZGD0"/>
<feature type="chain" id="PRO_5026154902" evidence="4">
    <location>
        <begin position="26"/>
        <end position="309"/>
    </location>
</feature>
<dbReference type="CDD" id="cd10918">
    <property type="entry name" value="CE4_NodB_like_5s_6s"/>
    <property type="match status" value="1"/>
</dbReference>
<keyword evidence="2 4" id="KW-0732">Signal</keyword>
<dbReference type="SUPFAM" id="SSF88713">
    <property type="entry name" value="Glycoside hydrolase/deacetylase"/>
    <property type="match status" value="1"/>
</dbReference>
<evidence type="ECO:0000313" key="6">
    <source>
        <dbReference type="EMBL" id="NGT90579.1"/>
    </source>
</evidence>
<evidence type="ECO:0000256" key="1">
    <source>
        <dbReference type="ARBA" id="ARBA00004613"/>
    </source>
</evidence>
<comment type="subcellular location">
    <subcellularLocation>
        <location evidence="1">Secreted</location>
    </subcellularLocation>
</comment>
<dbReference type="PROSITE" id="PS51677">
    <property type="entry name" value="NODB"/>
    <property type="match status" value="1"/>
</dbReference>
<feature type="signal peptide" evidence="4">
    <location>
        <begin position="1"/>
        <end position="25"/>
    </location>
</feature>
<proteinExistence type="predicted"/>
<dbReference type="GO" id="GO:0005975">
    <property type="term" value="P:carbohydrate metabolic process"/>
    <property type="evidence" value="ECO:0007669"/>
    <property type="project" value="InterPro"/>
</dbReference>
<accession>A0A6G4ZGD0</accession>
<evidence type="ECO:0000259" key="5">
    <source>
        <dbReference type="PROSITE" id="PS51677"/>
    </source>
</evidence>
<feature type="compositionally biased region" description="Polar residues" evidence="3">
    <location>
        <begin position="57"/>
        <end position="77"/>
    </location>
</feature>
<dbReference type="InterPro" id="IPR002509">
    <property type="entry name" value="NODB_dom"/>
</dbReference>
<gene>
    <name evidence="6" type="ORF">G6Z02_10230</name>
</gene>
<organism evidence="6">
    <name type="scientific">Clostridium perfringens</name>
    <dbReference type="NCBI Taxonomy" id="1502"/>
    <lineage>
        <taxon>Bacteria</taxon>
        <taxon>Bacillati</taxon>
        <taxon>Bacillota</taxon>
        <taxon>Clostridia</taxon>
        <taxon>Eubacteriales</taxon>
        <taxon>Clostridiaceae</taxon>
        <taxon>Clostridium</taxon>
    </lineage>
</organism>